<protein>
    <submittedName>
        <fullName evidence="2">Uncharacterized protein</fullName>
    </submittedName>
</protein>
<sequence length="181" mass="19646">MVRAPYDAGVPSPATERPTRPLPQKPAGHVELARYSSLGRLWALLGGAARAGRQVTLVRGDSPDLCRRRVSGYVLPGAGIFLDVTRTARHLEDGFAPHPALVALLAGETEPLRAELNAHYELRVDFTLALTAARDLICRPELRFVPIVPGLSELPGDLALEVRRLGRDELHLLVQRACGLA</sequence>
<organism evidence="2 3">
    <name type="scientific">Deinococcus sedimenti</name>
    <dbReference type="NCBI Taxonomy" id="1867090"/>
    <lineage>
        <taxon>Bacteria</taxon>
        <taxon>Thermotogati</taxon>
        <taxon>Deinococcota</taxon>
        <taxon>Deinococci</taxon>
        <taxon>Deinococcales</taxon>
        <taxon>Deinococcaceae</taxon>
        <taxon>Deinococcus</taxon>
    </lineage>
</organism>
<keyword evidence="3" id="KW-1185">Reference proteome</keyword>
<accession>A0ABQ2S1I6</accession>
<name>A0ABQ2S1I6_9DEIO</name>
<reference evidence="3" key="1">
    <citation type="journal article" date="2019" name="Int. J. Syst. Evol. Microbiol.">
        <title>The Global Catalogue of Microorganisms (GCM) 10K type strain sequencing project: providing services to taxonomists for standard genome sequencing and annotation.</title>
        <authorList>
            <consortium name="The Broad Institute Genomics Platform"/>
            <consortium name="The Broad Institute Genome Sequencing Center for Infectious Disease"/>
            <person name="Wu L."/>
            <person name="Ma J."/>
        </authorList>
    </citation>
    <scope>NUCLEOTIDE SEQUENCE [LARGE SCALE GENOMIC DNA]</scope>
    <source>
        <strain evidence="3">JCM 31405</strain>
    </source>
</reference>
<dbReference type="EMBL" id="BMQN01000001">
    <property type="protein sequence ID" value="GGR82755.1"/>
    <property type="molecule type" value="Genomic_DNA"/>
</dbReference>
<dbReference type="Proteomes" id="UP000644548">
    <property type="component" value="Unassembled WGS sequence"/>
</dbReference>
<evidence type="ECO:0000256" key="1">
    <source>
        <dbReference type="SAM" id="MobiDB-lite"/>
    </source>
</evidence>
<gene>
    <name evidence="2" type="ORF">GCM10008960_07220</name>
</gene>
<evidence type="ECO:0000313" key="2">
    <source>
        <dbReference type="EMBL" id="GGR82755.1"/>
    </source>
</evidence>
<evidence type="ECO:0000313" key="3">
    <source>
        <dbReference type="Proteomes" id="UP000644548"/>
    </source>
</evidence>
<comment type="caution">
    <text evidence="2">The sequence shown here is derived from an EMBL/GenBank/DDBJ whole genome shotgun (WGS) entry which is preliminary data.</text>
</comment>
<feature type="region of interest" description="Disordered" evidence="1">
    <location>
        <begin position="1"/>
        <end position="26"/>
    </location>
</feature>
<proteinExistence type="predicted"/>